<organism evidence="1 2">
    <name type="scientific">Sungouiella intermedia</name>
    <dbReference type="NCBI Taxonomy" id="45354"/>
    <lineage>
        <taxon>Eukaryota</taxon>
        <taxon>Fungi</taxon>
        <taxon>Dikarya</taxon>
        <taxon>Ascomycota</taxon>
        <taxon>Saccharomycotina</taxon>
        <taxon>Pichiomycetes</taxon>
        <taxon>Metschnikowiaceae</taxon>
        <taxon>Sungouiella</taxon>
    </lineage>
</organism>
<sequence>MIPVIKYRLHGNSSVLMPYYDINRPMTVEETEELDELFSRVNGCSVLKDLSKRTALYIFFQVHRDEEGEIDDNTEMIKEADDFWEQITDMPKHIWILLIVVFFLKYFS</sequence>
<dbReference type="EMBL" id="LT635756">
    <property type="protein sequence ID" value="SGZ46408.1"/>
    <property type="molecule type" value="Genomic_DNA"/>
</dbReference>
<dbReference type="AlphaFoldDB" id="A0A1L0B688"/>
<evidence type="ECO:0000313" key="2">
    <source>
        <dbReference type="Proteomes" id="UP000182334"/>
    </source>
</evidence>
<keyword evidence="2" id="KW-1185">Reference proteome</keyword>
<dbReference type="Proteomes" id="UP000182334">
    <property type="component" value="Chromosome I"/>
</dbReference>
<reference evidence="1 2" key="1">
    <citation type="submission" date="2016-10" db="EMBL/GenBank/DDBJ databases">
        <authorList>
            <person name="de Groot N.N."/>
        </authorList>
    </citation>
    <scope>NUCLEOTIDE SEQUENCE [LARGE SCALE GENOMIC DNA]</scope>
    <source>
        <strain evidence="1 2">CBS 141442</strain>
    </source>
</reference>
<evidence type="ECO:0000313" key="1">
    <source>
        <dbReference type="EMBL" id="SGZ46408.1"/>
    </source>
</evidence>
<name>A0A1L0B688_9ASCO</name>
<protein>
    <submittedName>
        <fullName evidence="1">CIC11C00000000496</fullName>
    </submittedName>
</protein>
<accession>A0A1L0B688</accession>
<proteinExistence type="predicted"/>
<gene>
    <name evidence="1" type="ORF">SAMEA4029010_CIC11G00000000496</name>
</gene>